<protein>
    <submittedName>
        <fullName evidence="1">Uncharacterized protein</fullName>
    </submittedName>
</protein>
<accession>A0A426XQQ2</accession>
<reference evidence="1 2" key="1">
    <citation type="journal article" date="2014" name="Agronomy (Basel)">
        <title>A Draft Genome Sequence for Ensete ventricosum, the Drought-Tolerant Tree Against Hunger.</title>
        <authorList>
            <person name="Harrison J."/>
            <person name="Moore K.A."/>
            <person name="Paszkiewicz K."/>
            <person name="Jones T."/>
            <person name="Grant M."/>
            <person name="Ambacheew D."/>
            <person name="Muzemil S."/>
            <person name="Studholme D.J."/>
        </authorList>
    </citation>
    <scope>NUCLEOTIDE SEQUENCE [LARGE SCALE GENOMIC DNA]</scope>
</reference>
<dbReference type="EMBL" id="AMZH03018310">
    <property type="protein sequence ID" value="RRT41770.1"/>
    <property type="molecule type" value="Genomic_DNA"/>
</dbReference>
<dbReference type="Proteomes" id="UP000287651">
    <property type="component" value="Unassembled WGS sequence"/>
</dbReference>
<evidence type="ECO:0000313" key="1">
    <source>
        <dbReference type="EMBL" id="RRT41770.1"/>
    </source>
</evidence>
<organism evidence="1 2">
    <name type="scientific">Ensete ventricosum</name>
    <name type="common">Abyssinian banana</name>
    <name type="synonym">Musa ensete</name>
    <dbReference type="NCBI Taxonomy" id="4639"/>
    <lineage>
        <taxon>Eukaryota</taxon>
        <taxon>Viridiplantae</taxon>
        <taxon>Streptophyta</taxon>
        <taxon>Embryophyta</taxon>
        <taxon>Tracheophyta</taxon>
        <taxon>Spermatophyta</taxon>
        <taxon>Magnoliopsida</taxon>
        <taxon>Liliopsida</taxon>
        <taxon>Zingiberales</taxon>
        <taxon>Musaceae</taxon>
        <taxon>Ensete</taxon>
    </lineage>
</organism>
<proteinExistence type="predicted"/>
<dbReference type="AlphaFoldDB" id="A0A426XQQ2"/>
<gene>
    <name evidence="1" type="ORF">B296_00024959</name>
</gene>
<evidence type="ECO:0000313" key="2">
    <source>
        <dbReference type="Proteomes" id="UP000287651"/>
    </source>
</evidence>
<comment type="caution">
    <text evidence="1">The sequence shown here is derived from an EMBL/GenBank/DDBJ whole genome shotgun (WGS) entry which is preliminary data.</text>
</comment>
<name>A0A426XQQ2_ENSVE</name>
<sequence length="245" mass="26282">MTCFVRSELSSYASSIGSKKMWNRSVLISRIKGDSAMELSPNSSFDLTNSFCTLSRHRFIRRNCALRESVESKERISGSGRLKVLVIGVDRLMVVPGGLEGRPGEGYGSSSLGHRGIGGHPSQARGSSYAFGEFRCWGLFPGVASKIIRVGSGRQERLGRGFEQCPTTAPRVGTSVGAPLGSLVGFCKKASIGAVLDVAPPMAKLALEMWKLKAEALSKLEVFLLSPQVAMVGVFVHTGQWEAVS</sequence>